<feature type="compositionally biased region" description="Low complexity" evidence="2">
    <location>
        <begin position="141"/>
        <end position="156"/>
    </location>
</feature>
<keyword evidence="4" id="KW-1185">Reference proteome</keyword>
<evidence type="ECO:0000256" key="1">
    <source>
        <dbReference type="SAM" id="Coils"/>
    </source>
</evidence>
<dbReference type="AlphaFoldDB" id="A0A2C7AF92"/>
<name>A0A2C7AF92_9PROT</name>
<feature type="compositionally biased region" description="Low complexity" evidence="2">
    <location>
        <begin position="92"/>
        <end position="102"/>
    </location>
</feature>
<feature type="compositionally biased region" description="Pro residues" evidence="2">
    <location>
        <begin position="192"/>
        <end position="201"/>
    </location>
</feature>
<proteinExistence type="predicted"/>
<feature type="compositionally biased region" description="Pro residues" evidence="2">
    <location>
        <begin position="55"/>
        <end position="71"/>
    </location>
</feature>
<reference evidence="3 4" key="1">
    <citation type="submission" date="2017-10" db="EMBL/GenBank/DDBJ databases">
        <authorList>
            <person name="Banno H."/>
            <person name="Chua N.-H."/>
        </authorList>
    </citation>
    <scope>NUCLEOTIDE SEQUENCE [LARGE SCALE GENOMIC DNA]</scope>
    <source>
        <strain evidence="3 4">YW11</strain>
    </source>
</reference>
<feature type="compositionally biased region" description="Low complexity" evidence="2">
    <location>
        <begin position="43"/>
        <end position="54"/>
    </location>
</feature>
<protein>
    <submittedName>
        <fullName evidence="3">Uncharacterized protein</fullName>
    </submittedName>
</protein>
<keyword evidence="1" id="KW-0175">Coiled coil</keyword>
<evidence type="ECO:0000256" key="2">
    <source>
        <dbReference type="SAM" id="MobiDB-lite"/>
    </source>
</evidence>
<sequence>MTDTPKDSPKGEPVPGSRNAPPKGRPGRENPTVTPRAFSGINPAAKPAPEAARPAAPPASAPPASAPPAPAAPASATPPVAPPSADAPPAAPSAGSVPASASGGMNPTPPAAPAGASGTSPGPTSSPAPGMAPGPAPAAPAPSALPAKPAAAHQPASRPPAPAQETAIPPVPTPPRPATPQDSSPPRMTKPTPTPPAPPARPRGRLEHLALPIAAASGVAALLALGISLANRPGPTVEPARLEALEQQMATLQPVPEQLRALQPVPEQLRALQPLPQRLQALESGPLAQAGQRLGALEAGTGENRQAVAALREQLQSQRSDREALERAANARIEEAERNLAQRISGAEAQIAQRLAAAEAALGPRFAAVEESMRQRVIASEDAARERNAARDRALDERFAALEARESRLAAAERRLSRLIASAGVETALEAGRPLGQALSGLGGEAPAALRRYAEAAPPTEASLRLSFEDAARAARARAEPATEGQSVWESAATRLGNLVTVRRGENVVWGDSVSGELETARRALEAGDLPAAIRRIEGLPEPVRAPMGQWLEQARGLVAARGALSELRSGGQG</sequence>
<comment type="caution">
    <text evidence="3">The sequence shown here is derived from an EMBL/GenBank/DDBJ whole genome shotgun (WGS) entry which is preliminary data.</text>
</comment>
<feature type="coiled-coil region" evidence="1">
    <location>
        <begin position="308"/>
        <end position="350"/>
    </location>
</feature>
<dbReference type="Proteomes" id="UP000223527">
    <property type="component" value="Unassembled WGS sequence"/>
</dbReference>
<accession>A0A2C7AF92</accession>
<feature type="region of interest" description="Disordered" evidence="2">
    <location>
        <begin position="1"/>
        <end position="204"/>
    </location>
</feature>
<feature type="compositionally biased region" description="Basic and acidic residues" evidence="2">
    <location>
        <begin position="1"/>
        <end position="10"/>
    </location>
</feature>
<feature type="compositionally biased region" description="Pro residues" evidence="2">
    <location>
        <begin position="124"/>
        <end position="140"/>
    </location>
</feature>
<organism evidence="3 4">
    <name type="scientific">Teichococcus rhizosphaerae</name>
    <dbReference type="NCBI Taxonomy" id="1335062"/>
    <lineage>
        <taxon>Bacteria</taxon>
        <taxon>Pseudomonadati</taxon>
        <taxon>Pseudomonadota</taxon>
        <taxon>Alphaproteobacteria</taxon>
        <taxon>Acetobacterales</taxon>
        <taxon>Roseomonadaceae</taxon>
        <taxon>Roseomonas</taxon>
    </lineage>
</organism>
<feature type="compositionally biased region" description="Pro residues" evidence="2">
    <location>
        <begin position="79"/>
        <end position="91"/>
    </location>
</feature>
<evidence type="ECO:0000313" key="3">
    <source>
        <dbReference type="EMBL" id="PHK96115.1"/>
    </source>
</evidence>
<feature type="compositionally biased region" description="Low complexity" evidence="2">
    <location>
        <begin position="113"/>
        <end position="123"/>
    </location>
</feature>
<dbReference type="EMBL" id="PDNU01000004">
    <property type="protein sequence ID" value="PHK96115.1"/>
    <property type="molecule type" value="Genomic_DNA"/>
</dbReference>
<dbReference type="RefSeq" id="WP_099094356.1">
    <property type="nucleotide sequence ID" value="NZ_PDNU01000004.1"/>
</dbReference>
<dbReference type="OrthoDB" id="7281031at2"/>
<evidence type="ECO:0000313" key="4">
    <source>
        <dbReference type="Proteomes" id="UP000223527"/>
    </source>
</evidence>
<gene>
    <name evidence="3" type="ORF">CR162_04545</name>
</gene>
<feature type="compositionally biased region" description="Pro residues" evidence="2">
    <location>
        <begin position="169"/>
        <end position="178"/>
    </location>
</feature>